<dbReference type="Pfam" id="PF13614">
    <property type="entry name" value="AAA_31"/>
    <property type="match status" value="1"/>
</dbReference>
<protein>
    <submittedName>
        <fullName evidence="5">Cell division ATPase MinD</fullName>
    </submittedName>
</protein>
<feature type="binding site" evidence="3">
    <location>
        <begin position="9"/>
        <end position="16"/>
    </location>
    <ligand>
        <name>ATP</name>
        <dbReference type="ChEBI" id="CHEBI:30616"/>
    </ligand>
</feature>
<keyword evidence="1 3" id="KW-0547">Nucleotide-binding</keyword>
<dbReference type="InterPro" id="IPR010224">
    <property type="entry name" value="MinD_archaea"/>
</dbReference>
<dbReference type="AlphaFoldDB" id="D5VSB4"/>
<evidence type="ECO:0000259" key="4">
    <source>
        <dbReference type="Pfam" id="PF13614"/>
    </source>
</evidence>
<evidence type="ECO:0000256" key="2">
    <source>
        <dbReference type="ARBA" id="ARBA00022840"/>
    </source>
</evidence>
<dbReference type="GO" id="GO:0009898">
    <property type="term" value="C:cytoplasmic side of plasma membrane"/>
    <property type="evidence" value="ECO:0007669"/>
    <property type="project" value="TreeGrafter"/>
</dbReference>
<dbReference type="RefSeq" id="WP_013100213.1">
    <property type="nucleotide sequence ID" value="NC_014122.1"/>
</dbReference>
<reference evidence="5" key="1">
    <citation type="submission" date="2010-04" db="EMBL/GenBank/DDBJ databases">
        <title>Complete sequence of Methanocaldococcus infernus ME.</title>
        <authorList>
            <consortium name="US DOE Joint Genome Institute"/>
            <person name="Lucas S."/>
            <person name="Copeland A."/>
            <person name="Lapidus A."/>
            <person name="Cheng J.-F."/>
            <person name="Bruce D."/>
            <person name="Goodwin L."/>
            <person name="Pitluck S."/>
            <person name="Munk A.C."/>
            <person name="Detter J.C."/>
            <person name="Han C."/>
            <person name="Tapia R."/>
            <person name="Land M."/>
            <person name="Hauser L."/>
            <person name="Kyrpides N."/>
            <person name="Mikhailova N."/>
            <person name="Sieprawska-Lupa M."/>
            <person name="Whitman W.B."/>
            <person name="Woyke T."/>
        </authorList>
    </citation>
    <scope>NUCLEOTIDE SEQUENCE [LARGE SCALE GENOMIC DNA]</scope>
    <source>
        <strain evidence="5">ME</strain>
    </source>
</reference>
<dbReference type="GO" id="GO:0051782">
    <property type="term" value="P:negative regulation of cell division"/>
    <property type="evidence" value="ECO:0007669"/>
    <property type="project" value="TreeGrafter"/>
</dbReference>
<keyword evidence="2 3" id="KW-0067">ATP-binding</keyword>
<dbReference type="HOGENOM" id="CLU_037612_0_3_2"/>
<dbReference type="InterPro" id="IPR025501">
    <property type="entry name" value="MinD_FleN"/>
</dbReference>
<dbReference type="eggNOG" id="arCOG00589">
    <property type="taxonomic scope" value="Archaea"/>
</dbReference>
<sequence length="258" mass="28186">MIITIASGKGGVGKTTTTASLAVALAKLGKKTLVIDGDLSMANLAILFNLDKKKPSLHEVLSGEADIREAIYKHKTGVYVVPTSLSLEGYKKAEIELLPEVLEEVGDEFDYILIDAPAGLNREMTVHLATADKLLLVVTPEMFSIVDASRLKESAESVGTPLLGIVLNRVGRDFGELGKEEIEMLIKGRVLVEVPEDRYVRDAALKKMTVIEYKKNAPASLAYLKLASLISGEPINIEVPTIKKEESLFDRIKRWLGL</sequence>
<dbReference type="PANTHER" id="PTHR43384">
    <property type="entry name" value="SEPTUM SITE-DETERMINING PROTEIN MIND HOMOLOG, CHLOROPLASTIC-RELATED"/>
    <property type="match status" value="1"/>
</dbReference>
<dbReference type="GO" id="GO:0005829">
    <property type="term" value="C:cytosol"/>
    <property type="evidence" value="ECO:0007669"/>
    <property type="project" value="TreeGrafter"/>
</dbReference>
<dbReference type="InterPro" id="IPR027417">
    <property type="entry name" value="P-loop_NTPase"/>
</dbReference>
<name>D5VSB4_METIM</name>
<dbReference type="Gene3D" id="3.40.50.300">
    <property type="entry name" value="P-loop containing nucleotide triphosphate hydrolases"/>
    <property type="match status" value="1"/>
</dbReference>
<dbReference type="GO" id="GO:0051301">
    <property type="term" value="P:cell division"/>
    <property type="evidence" value="ECO:0007669"/>
    <property type="project" value="UniProtKB-KW"/>
</dbReference>
<dbReference type="Proteomes" id="UP000002061">
    <property type="component" value="Chromosome"/>
</dbReference>
<dbReference type="GO" id="GO:0016887">
    <property type="term" value="F:ATP hydrolysis activity"/>
    <property type="evidence" value="ECO:0007669"/>
    <property type="project" value="TreeGrafter"/>
</dbReference>
<dbReference type="NCBIfam" id="TIGR01969">
    <property type="entry name" value="minD_arch"/>
    <property type="match status" value="1"/>
</dbReference>
<dbReference type="PANTHER" id="PTHR43384:SF10">
    <property type="entry name" value="ATPASE INVOLVED IN CHROMOSOME PARTITIONING, PARA_MIND FAMILY"/>
    <property type="match status" value="1"/>
</dbReference>
<feature type="domain" description="AAA" evidence="4">
    <location>
        <begin position="2"/>
        <end position="155"/>
    </location>
</feature>
<dbReference type="InterPro" id="IPR050625">
    <property type="entry name" value="ParA/MinD_ATPase"/>
</dbReference>
<evidence type="ECO:0000313" key="5">
    <source>
        <dbReference type="EMBL" id="ADG13467.1"/>
    </source>
</evidence>
<dbReference type="GeneID" id="9131816"/>
<organism evidence="5 6">
    <name type="scientific">Methanocaldococcus infernus (strain DSM 11812 / JCM 15783 / ME)</name>
    <dbReference type="NCBI Taxonomy" id="573063"/>
    <lineage>
        <taxon>Archaea</taxon>
        <taxon>Methanobacteriati</taxon>
        <taxon>Methanobacteriota</taxon>
        <taxon>Methanomada group</taxon>
        <taxon>Methanococci</taxon>
        <taxon>Methanococcales</taxon>
        <taxon>Methanocaldococcaceae</taxon>
        <taxon>Methanocaldococcus</taxon>
    </lineage>
</organism>
<dbReference type="PIRSF" id="PIRSF003092">
    <property type="entry name" value="MinD"/>
    <property type="match status" value="1"/>
</dbReference>
<proteinExistence type="predicted"/>
<dbReference type="FunFam" id="3.40.50.300:FF:000285">
    <property type="entry name" value="Sporulation initiation inhibitor Soj"/>
    <property type="match status" value="1"/>
</dbReference>
<evidence type="ECO:0000256" key="3">
    <source>
        <dbReference type="PIRSR" id="PIRSR003092-1"/>
    </source>
</evidence>
<dbReference type="EMBL" id="CP002009">
    <property type="protein sequence ID" value="ADG13467.1"/>
    <property type="molecule type" value="Genomic_DNA"/>
</dbReference>
<keyword evidence="5" id="KW-0131">Cell cycle</keyword>
<dbReference type="KEGG" id="mif:Metin_0802"/>
<accession>D5VSB4</accession>
<dbReference type="OrthoDB" id="31168at2157"/>
<dbReference type="InterPro" id="IPR025669">
    <property type="entry name" value="AAA_dom"/>
</dbReference>
<evidence type="ECO:0000256" key="1">
    <source>
        <dbReference type="ARBA" id="ARBA00022741"/>
    </source>
</evidence>
<dbReference type="STRING" id="573063.Metin_0802"/>
<dbReference type="SUPFAM" id="SSF52540">
    <property type="entry name" value="P-loop containing nucleoside triphosphate hydrolases"/>
    <property type="match status" value="1"/>
</dbReference>
<keyword evidence="6" id="KW-1185">Reference proteome</keyword>
<dbReference type="GO" id="GO:0005524">
    <property type="term" value="F:ATP binding"/>
    <property type="evidence" value="ECO:0007669"/>
    <property type="project" value="UniProtKB-KW"/>
</dbReference>
<evidence type="ECO:0000313" key="6">
    <source>
        <dbReference type="Proteomes" id="UP000002061"/>
    </source>
</evidence>
<keyword evidence="5" id="KW-0132">Cell division</keyword>
<gene>
    <name evidence="5" type="ordered locus">Metin_0802</name>
</gene>